<gene>
    <name evidence="3" type="ORF">DJ568_15365</name>
</gene>
<organism evidence="3 4">
    <name type="scientific">Mucilaginibacter hurinus</name>
    <dbReference type="NCBI Taxonomy" id="2201324"/>
    <lineage>
        <taxon>Bacteria</taxon>
        <taxon>Pseudomonadati</taxon>
        <taxon>Bacteroidota</taxon>
        <taxon>Sphingobacteriia</taxon>
        <taxon>Sphingobacteriales</taxon>
        <taxon>Sphingobacteriaceae</taxon>
        <taxon>Mucilaginibacter</taxon>
    </lineage>
</organism>
<evidence type="ECO:0000313" key="4">
    <source>
        <dbReference type="Proteomes" id="UP000253209"/>
    </source>
</evidence>
<sequence>MSLTNRGSPQKPASAGTGSTGSALALTLTGSGAAGSFLFGTFSLAEKKKVHPLALMTDNAMPNEVLA</sequence>
<feature type="region of interest" description="Disordered" evidence="1">
    <location>
        <begin position="1"/>
        <end position="21"/>
    </location>
</feature>
<dbReference type="AlphaFoldDB" id="A0A367GM21"/>
<protein>
    <submittedName>
        <fullName evidence="3">Uncharacterized protein</fullName>
    </submittedName>
</protein>
<keyword evidence="2" id="KW-0472">Membrane</keyword>
<evidence type="ECO:0000256" key="2">
    <source>
        <dbReference type="SAM" id="Phobius"/>
    </source>
</evidence>
<comment type="caution">
    <text evidence="3">The sequence shown here is derived from an EMBL/GenBank/DDBJ whole genome shotgun (WGS) entry which is preliminary data.</text>
</comment>
<dbReference type="EMBL" id="QGDC01000009">
    <property type="protein sequence ID" value="RCH53916.1"/>
    <property type="molecule type" value="Genomic_DNA"/>
</dbReference>
<evidence type="ECO:0000256" key="1">
    <source>
        <dbReference type="SAM" id="MobiDB-lite"/>
    </source>
</evidence>
<evidence type="ECO:0000313" key="3">
    <source>
        <dbReference type="EMBL" id="RCH53916.1"/>
    </source>
</evidence>
<keyword evidence="2" id="KW-0812">Transmembrane</keyword>
<name>A0A367GM21_9SPHI</name>
<proteinExistence type="predicted"/>
<accession>A0A367GM21</accession>
<dbReference type="RefSeq" id="WP_114006180.1">
    <property type="nucleotide sequence ID" value="NZ_QGDC01000009.1"/>
</dbReference>
<reference evidence="3 4" key="1">
    <citation type="submission" date="2018-05" db="EMBL/GenBank/DDBJ databases">
        <title>Mucilaginibacter hurinus sp. nov., isolated from briquette warehouse soil.</title>
        <authorList>
            <person name="Choi L."/>
        </authorList>
    </citation>
    <scope>NUCLEOTIDE SEQUENCE [LARGE SCALE GENOMIC DNA]</scope>
    <source>
        <strain evidence="3 4">ZR32</strain>
    </source>
</reference>
<keyword evidence="2" id="KW-1133">Transmembrane helix</keyword>
<feature type="transmembrane region" description="Helical" evidence="2">
    <location>
        <begin position="20"/>
        <end position="45"/>
    </location>
</feature>
<dbReference type="Proteomes" id="UP000253209">
    <property type="component" value="Unassembled WGS sequence"/>
</dbReference>
<keyword evidence="4" id="KW-1185">Reference proteome</keyword>